<evidence type="ECO:0000259" key="1">
    <source>
        <dbReference type="PROSITE" id="PS50883"/>
    </source>
</evidence>
<feature type="domain" description="EAL" evidence="1">
    <location>
        <begin position="1"/>
        <end position="216"/>
    </location>
</feature>
<dbReference type="OrthoDB" id="9804751at2"/>
<dbReference type="Pfam" id="PF08668">
    <property type="entry name" value="HDOD"/>
    <property type="match status" value="1"/>
</dbReference>
<proteinExistence type="predicted"/>
<feature type="domain" description="HDOD" evidence="2">
    <location>
        <begin position="210"/>
        <end position="395"/>
    </location>
</feature>
<dbReference type="PANTHER" id="PTHR33525:SF4">
    <property type="entry name" value="CYCLIC DI-GMP PHOSPHODIESTERASE CDGJ"/>
    <property type="match status" value="1"/>
</dbReference>
<dbReference type="STRING" id="1122198.SAMN02745729_102154"/>
<evidence type="ECO:0000313" key="4">
    <source>
        <dbReference type="Proteomes" id="UP000242469"/>
    </source>
</evidence>
<dbReference type="RefSeq" id="WP_091823330.1">
    <property type="nucleotide sequence ID" value="NZ_FNRJ01000002.1"/>
</dbReference>
<sequence length="412" mass="46152">MTDSAKILMARQPIFNLDMKVVAYELLYRSEDGINPLPLISGDQARISGDQASSRVILHSYTSICEAGSLRILPAFVNFTQQMLEADSLPPVPPQEMVIEILEDSVVTPKLIQAAKRHAEAGYRIALDDFIYDESFDPLLEIADIVKVDIRAMDASQLKEQVALLKRFKVSLLAEKVETHEEYAFCRELGFNLFQGYFFSKPELLKGHSPQGNKLILMQLLSALNDPDVQVETLKQLIERDPALTYKLLRLVNSSAFGLRREVSSLQEALIYLGMSQLKKWVSLIALADNYGKPSELTRQILLLARMSELVATPAADVDAEQAFMAGLLVHLDALLSISRDDILSQVDVSDTIKGALRGDDSPLGNLLQQVQQFMQGEWENKDLVRMKAMQAFYVSSLEWTHESMQLMSTQG</sequence>
<dbReference type="InterPro" id="IPR013976">
    <property type="entry name" value="HDOD"/>
</dbReference>
<name>A0A1H3ZSS9_9GAMM</name>
<dbReference type="PANTHER" id="PTHR33525">
    <property type="match status" value="1"/>
</dbReference>
<dbReference type="SMART" id="SM00052">
    <property type="entry name" value="EAL"/>
    <property type="match status" value="1"/>
</dbReference>
<dbReference type="CDD" id="cd01948">
    <property type="entry name" value="EAL"/>
    <property type="match status" value="1"/>
</dbReference>
<dbReference type="InterPro" id="IPR035919">
    <property type="entry name" value="EAL_sf"/>
</dbReference>
<organism evidence="3 4">
    <name type="scientific">Marinobacterium iners DSM 11526</name>
    <dbReference type="NCBI Taxonomy" id="1122198"/>
    <lineage>
        <taxon>Bacteria</taxon>
        <taxon>Pseudomonadati</taxon>
        <taxon>Pseudomonadota</taxon>
        <taxon>Gammaproteobacteria</taxon>
        <taxon>Oceanospirillales</taxon>
        <taxon>Oceanospirillaceae</taxon>
        <taxon>Marinobacterium</taxon>
    </lineage>
</organism>
<evidence type="ECO:0000259" key="2">
    <source>
        <dbReference type="PROSITE" id="PS51833"/>
    </source>
</evidence>
<keyword evidence="4" id="KW-1185">Reference proteome</keyword>
<dbReference type="InterPro" id="IPR001633">
    <property type="entry name" value="EAL_dom"/>
</dbReference>
<accession>A0A1H3ZSS9</accession>
<protein>
    <submittedName>
        <fullName evidence="3">Diguanylate phosphodiesterase</fullName>
    </submittedName>
</protein>
<dbReference type="AlphaFoldDB" id="A0A1H3ZSS9"/>
<dbReference type="Pfam" id="PF00563">
    <property type="entry name" value="EAL"/>
    <property type="match status" value="1"/>
</dbReference>
<dbReference type="EMBL" id="FNRJ01000002">
    <property type="protein sequence ID" value="SEA26665.1"/>
    <property type="molecule type" value="Genomic_DNA"/>
</dbReference>
<dbReference type="SUPFAM" id="SSF141868">
    <property type="entry name" value="EAL domain-like"/>
    <property type="match status" value="1"/>
</dbReference>
<dbReference type="Gene3D" id="1.10.3210.10">
    <property type="entry name" value="Hypothetical protein af1432"/>
    <property type="match status" value="1"/>
</dbReference>
<dbReference type="SUPFAM" id="SSF109604">
    <property type="entry name" value="HD-domain/PDEase-like"/>
    <property type="match status" value="1"/>
</dbReference>
<dbReference type="InterPro" id="IPR014408">
    <property type="entry name" value="dGMP_Pdiesterase_EAL/HD-GYP"/>
</dbReference>
<dbReference type="PROSITE" id="PS50883">
    <property type="entry name" value="EAL"/>
    <property type="match status" value="1"/>
</dbReference>
<dbReference type="Gene3D" id="3.20.20.450">
    <property type="entry name" value="EAL domain"/>
    <property type="match status" value="1"/>
</dbReference>
<reference evidence="4" key="1">
    <citation type="submission" date="2016-10" db="EMBL/GenBank/DDBJ databases">
        <authorList>
            <person name="Varghese N."/>
            <person name="Submissions S."/>
        </authorList>
    </citation>
    <scope>NUCLEOTIDE SEQUENCE [LARGE SCALE GENOMIC DNA]</scope>
    <source>
        <strain evidence="4">DSM 11526</strain>
    </source>
</reference>
<dbReference type="PROSITE" id="PS51833">
    <property type="entry name" value="HDOD"/>
    <property type="match status" value="1"/>
</dbReference>
<dbReference type="PIRSF" id="PIRSF003180">
    <property type="entry name" value="DiGMPpdiest_YuxH"/>
    <property type="match status" value="1"/>
</dbReference>
<dbReference type="InterPro" id="IPR052340">
    <property type="entry name" value="RNase_Y/CdgJ"/>
</dbReference>
<dbReference type="Proteomes" id="UP000242469">
    <property type="component" value="Unassembled WGS sequence"/>
</dbReference>
<gene>
    <name evidence="3" type="ORF">SAMN02745729_102154</name>
</gene>
<evidence type="ECO:0000313" key="3">
    <source>
        <dbReference type="EMBL" id="SEA26665.1"/>
    </source>
</evidence>